<dbReference type="Proteomes" id="UP000609879">
    <property type="component" value="Unassembled WGS sequence"/>
</dbReference>
<proteinExistence type="predicted"/>
<protein>
    <submittedName>
        <fullName evidence="1">Uncharacterized protein</fullName>
    </submittedName>
</protein>
<evidence type="ECO:0000313" key="1">
    <source>
        <dbReference type="EMBL" id="GID74155.1"/>
    </source>
</evidence>
<dbReference type="RefSeq" id="WP_203762072.1">
    <property type="nucleotide sequence ID" value="NZ_BAAABO010000032.1"/>
</dbReference>
<gene>
    <name evidence="1" type="ORF">Ade02nite_27960</name>
</gene>
<dbReference type="EMBL" id="BOMI01000050">
    <property type="protein sequence ID" value="GID74155.1"/>
    <property type="molecule type" value="Genomic_DNA"/>
</dbReference>
<evidence type="ECO:0000313" key="2">
    <source>
        <dbReference type="Proteomes" id="UP000609879"/>
    </source>
</evidence>
<organism evidence="1 2">
    <name type="scientific">Paractinoplanes deccanensis</name>
    <dbReference type="NCBI Taxonomy" id="113561"/>
    <lineage>
        <taxon>Bacteria</taxon>
        <taxon>Bacillati</taxon>
        <taxon>Actinomycetota</taxon>
        <taxon>Actinomycetes</taxon>
        <taxon>Micromonosporales</taxon>
        <taxon>Micromonosporaceae</taxon>
        <taxon>Paractinoplanes</taxon>
    </lineage>
</organism>
<accession>A0ABQ3Y2E8</accession>
<comment type="caution">
    <text evidence="1">The sequence shown here is derived from an EMBL/GenBank/DDBJ whole genome shotgun (WGS) entry which is preliminary data.</text>
</comment>
<sequence>MIEAEKWAADTDQLLAECQSLLGRELTSYVGGGRNPCHAVRWLDVNHSTAVLARDRLEIALKIAGLIPGRQGAARMRSWLRDRHDELDGLRAATVLRESQDRQRWHQVRGLAEAYARSDHS</sequence>
<reference evidence="1 2" key="1">
    <citation type="submission" date="2021-01" db="EMBL/GenBank/DDBJ databases">
        <title>Whole genome shotgun sequence of Actinoplanes deccanensis NBRC 13994.</title>
        <authorList>
            <person name="Komaki H."/>
            <person name="Tamura T."/>
        </authorList>
    </citation>
    <scope>NUCLEOTIDE SEQUENCE [LARGE SCALE GENOMIC DNA]</scope>
    <source>
        <strain evidence="1 2">NBRC 13994</strain>
    </source>
</reference>
<name>A0ABQ3Y2E8_9ACTN</name>
<keyword evidence="2" id="KW-1185">Reference proteome</keyword>